<dbReference type="EMBL" id="UOEI01000136">
    <property type="protein sequence ID" value="VAV94996.1"/>
    <property type="molecule type" value="Genomic_DNA"/>
</dbReference>
<dbReference type="InterPro" id="IPR037523">
    <property type="entry name" value="VOC_core"/>
</dbReference>
<dbReference type="SUPFAM" id="SSF54593">
    <property type="entry name" value="Glyoxalase/Bleomycin resistance protein/Dihydroxybiphenyl dioxygenase"/>
    <property type="match status" value="2"/>
</dbReference>
<dbReference type="PANTHER" id="PTHR33993:SF14">
    <property type="entry name" value="GB|AAF24581.1"/>
    <property type="match status" value="1"/>
</dbReference>
<dbReference type="PROSITE" id="PS51819">
    <property type="entry name" value="VOC"/>
    <property type="match status" value="2"/>
</dbReference>
<feature type="domain" description="VOC" evidence="1">
    <location>
        <begin position="138"/>
        <end position="253"/>
    </location>
</feature>
<protein>
    <recommendedName>
        <fullName evidence="1">VOC domain-containing protein</fullName>
    </recommendedName>
</protein>
<evidence type="ECO:0000313" key="2">
    <source>
        <dbReference type="EMBL" id="VAV94996.1"/>
    </source>
</evidence>
<dbReference type="PANTHER" id="PTHR33993">
    <property type="entry name" value="GLYOXALASE-RELATED"/>
    <property type="match status" value="1"/>
</dbReference>
<dbReference type="InterPro" id="IPR029068">
    <property type="entry name" value="Glyas_Bleomycin-R_OHBP_Dase"/>
</dbReference>
<accession>A0A3B0S2C1</accession>
<sequence>MGLAHGTIGWADVAVPDTAVGEAFYTGLFGWTTETSSDDSMPYTMFAKDGKVVAGMGPLSPDQQAAGQPPVWTPYVIVDDIDATHDRAKELGARILMEPIQILDAGSMFFALDPVGAAIGFWQSGAHDGAQVFNEVNTMVWNDLGCRDVDAATAFYTALLGWGSEAMDMAGSEYTVFMVGDRANGGVSDISTTLPDQIPAHWLTWFRVESASDAAARTVELGGSVMKEPADTPMGVTAILTDPAGAVFAVIETEQADGQPDR</sequence>
<dbReference type="InterPro" id="IPR052164">
    <property type="entry name" value="Anthracycline_SecMetBiosynth"/>
</dbReference>
<dbReference type="Pfam" id="PF18029">
    <property type="entry name" value="Glyoxalase_6"/>
    <property type="match status" value="1"/>
</dbReference>
<feature type="domain" description="VOC" evidence="1">
    <location>
        <begin position="7"/>
        <end position="124"/>
    </location>
</feature>
<dbReference type="Gene3D" id="3.10.180.10">
    <property type="entry name" value="2,3-Dihydroxybiphenyl 1,2-Dioxygenase, domain 1"/>
    <property type="match status" value="2"/>
</dbReference>
<dbReference type="InterPro" id="IPR004360">
    <property type="entry name" value="Glyas_Fos-R_dOase_dom"/>
</dbReference>
<evidence type="ECO:0000259" key="1">
    <source>
        <dbReference type="PROSITE" id="PS51819"/>
    </source>
</evidence>
<dbReference type="InterPro" id="IPR041581">
    <property type="entry name" value="Glyoxalase_6"/>
</dbReference>
<dbReference type="AlphaFoldDB" id="A0A3B0S2C1"/>
<name>A0A3B0S2C1_9ZZZZ</name>
<gene>
    <name evidence="2" type="ORF">MNBD_ACTINO01-746</name>
</gene>
<proteinExistence type="predicted"/>
<organism evidence="2">
    <name type="scientific">hydrothermal vent metagenome</name>
    <dbReference type="NCBI Taxonomy" id="652676"/>
    <lineage>
        <taxon>unclassified sequences</taxon>
        <taxon>metagenomes</taxon>
        <taxon>ecological metagenomes</taxon>
    </lineage>
</organism>
<reference evidence="2" key="1">
    <citation type="submission" date="2018-06" db="EMBL/GenBank/DDBJ databases">
        <authorList>
            <person name="Zhirakovskaya E."/>
        </authorList>
    </citation>
    <scope>NUCLEOTIDE SEQUENCE</scope>
</reference>
<dbReference type="Pfam" id="PF00903">
    <property type="entry name" value="Glyoxalase"/>
    <property type="match status" value="1"/>
</dbReference>
<dbReference type="CDD" id="cd07247">
    <property type="entry name" value="SgaA_N_like"/>
    <property type="match status" value="2"/>
</dbReference>